<dbReference type="EMBL" id="CM034392">
    <property type="protein sequence ID" value="KAJ0180693.1"/>
    <property type="molecule type" value="Genomic_DNA"/>
</dbReference>
<dbReference type="Proteomes" id="UP000824533">
    <property type="component" value="Linkage Group LG06"/>
</dbReference>
<evidence type="ECO:0000313" key="2">
    <source>
        <dbReference type="Proteomes" id="UP000824533"/>
    </source>
</evidence>
<organism evidence="1 2">
    <name type="scientific">Dendrolimus kikuchii</name>
    <dbReference type="NCBI Taxonomy" id="765133"/>
    <lineage>
        <taxon>Eukaryota</taxon>
        <taxon>Metazoa</taxon>
        <taxon>Ecdysozoa</taxon>
        <taxon>Arthropoda</taxon>
        <taxon>Hexapoda</taxon>
        <taxon>Insecta</taxon>
        <taxon>Pterygota</taxon>
        <taxon>Neoptera</taxon>
        <taxon>Endopterygota</taxon>
        <taxon>Lepidoptera</taxon>
        <taxon>Glossata</taxon>
        <taxon>Ditrysia</taxon>
        <taxon>Bombycoidea</taxon>
        <taxon>Lasiocampidae</taxon>
        <taxon>Dendrolimus</taxon>
    </lineage>
</organism>
<proteinExistence type="predicted"/>
<accession>A0ACC1D9U2</accession>
<sequence>MAQFVGRYQHHKNENIDDYFTAVGVPYIGRKMLAASSPVMEITYDNEFMTIKYVSLLRTVESTFKFGVEYDEYMPGKTIKSVTTLINDSEFETKSLIPDNGVKSSRHFIFSENDEVIVVHSHSKGTVPGKRYFRKIK</sequence>
<evidence type="ECO:0000313" key="1">
    <source>
        <dbReference type="EMBL" id="KAJ0180693.1"/>
    </source>
</evidence>
<name>A0ACC1D9U2_9NEOP</name>
<comment type="caution">
    <text evidence="1">The sequence shown here is derived from an EMBL/GenBank/DDBJ whole genome shotgun (WGS) entry which is preliminary data.</text>
</comment>
<reference evidence="1 2" key="1">
    <citation type="journal article" date="2021" name="Front. Genet.">
        <title>Chromosome-Level Genome Assembly Reveals Significant Gene Expansion in the Toll and IMD Signaling Pathways of Dendrolimus kikuchii.</title>
        <authorList>
            <person name="Zhou J."/>
            <person name="Wu P."/>
            <person name="Xiong Z."/>
            <person name="Liu N."/>
            <person name="Zhao N."/>
            <person name="Ji M."/>
            <person name="Qiu Y."/>
            <person name="Yang B."/>
        </authorList>
    </citation>
    <scope>NUCLEOTIDE SEQUENCE [LARGE SCALE GENOMIC DNA]</scope>
    <source>
        <strain evidence="1">Ann1</strain>
    </source>
</reference>
<keyword evidence="2" id="KW-1185">Reference proteome</keyword>
<gene>
    <name evidence="1" type="ORF">K1T71_004097</name>
</gene>
<protein>
    <submittedName>
        <fullName evidence="1">Uncharacterized protein</fullName>
    </submittedName>
</protein>